<feature type="compositionally biased region" description="Pro residues" evidence="1">
    <location>
        <begin position="245"/>
        <end position="259"/>
    </location>
</feature>
<gene>
    <name evidence="2" type="ORF">GCM10010269_47360</name>
</gene>
<reference evidence="2" key="2">
    <citation type="submission" date="2020-09" db="EMBL/GenBank/DDBJ databases">
        <authorList>
            <person name="Sun Q."/>
            <person name="Ohkuma M."/>
        </authorList>
    </citation>
    <scope>NUCLEOTIDE SEQUENCE</scope>
    <source>
        <strain evidence="2">JCM 4386</strain>
    </source>
</reference>
<feature type="compositionally biased region" description="Low complexity" evidence="1">
    <location>
        <begin position="209"/>
        <end position="221"/>
    </location>
</feature>
<accession>A0A918FZY2</accession>
<feature type="compositionally biased region" description="Low complexity" evidence="1">
    <location>
        <begin position="260"/>
        <end position="277"/>
    </location>
</feature>
<dbReference type="RefSeq" id="WP_190151303.1">
    <property type="nucleotide sequence ID" value="NZ_BMTL01000020.1"/>
</dbReference>
<comment type="caution">
    <text evidence="2">The sequence shown here is derived from an EMBL/GenBank/DDBJ whole genome shotgun (WGS) entry which is preliminary data.</text>
</comment>
<evidence type="ECO:0000313" key="3">
    <source>
        <dbReference type="Proteomes" id="UP000606194"/>
    </source>
</evidence>
<feature type="region of interest" description="Disordered" evidence="1">
    <location>
        <begin position="171"/>
        <end position="298"/>
    </location>
</feature>
<proteinExistence type="predicted"/>
<evidence type="ECO:0008006" key="4">
    <source>
        <dbReference type="Google" id="ProtNLM"/>
    </source>
</evidence>
<sequence>MTVHQLPGLVREFASNLNGLLARLDPGDGWCAVFWQRDPDGMRACLDGREVPPWDVVEALLQDLAAAHGSGAAAQETLRLRPLHVGALAAHDTRPGGRDALGDRLDVMLREQRYAADRVADVGRRLASAATREQADALRLDLAWARDDHERATARCAELRDRMAYLDRLPAPPQAGAEAGAVDGASGDEPGPADAAAVRSVPGQRAAHAEAGAVAAGPDAVPRQRKRRRGGARFAGMAEEDAPPVAVPPTAEPQAPTPAAPARRTPRGARFAGAAAESAERDAEPRREPLDAAARRETVEAVRRETVEAVRRLVRLRAEGRSGEAHALLVELARWPAVRIPLLAAELQRTGLAADWTTLLWEAASLPADRLVAAADALVAVGRTGDGEQILRQGVARPAAEIGQAVLALVGDGRRREARALLDAYVRVRTPQEAARSVAPDPPALVPLLLQAARAVSEERRWDLVHALRVAGFTA</sequence>
<name>A0A918FZY2_9ACTN</name>
<reference evidence="2" key="1">
    <citation type="journal article" date="2014" name="Int. J. Syst. Evol. Microbiol.">
        <title>Complete genome sequence of Corynebacterium casei LMG S-19264T (=DSM 44701T), isolated from a smear-ripened cheese.</title>
        <authorList>
            <consortium name="US DOE Joint Genome Institute (JGI-PGF)"/>
            <person name="Walter F."/>
            <person name="Albersmeier A."/>
            <person name="Kalinowski J."/>
            <person name="Ruckert C."/>
        </authorList>
    </citation>
    <scope>NUCLEOTIDE SEQUENCE</scope>
    <source>
        <strain evidence="2">JCM 4386</strain>
    </source>
</reference>
<evidence type="ECO:0000256" key="1">
    <source>
        <dbReference type="SAM" id="MobiDB-lite"/>
    </source>
</evidence>
<dbReference type="Proteomes" id="UP000606194">
    <property type="component" value="Unassembled WGS sequence"/>
</dbReference>
<dbReference type="AlphaFoldDB" id="A0A918FZY2"/>
<protein>
    <recommendedName>
        <fullName evidence="4">UL36 very large tegument protein</fullName>
    </recommendedName>
</protein>
<evidence type="ECO:0000313" key="2">
    <source>
        <dbReference type="EMBL" id="GGS02982.1"/>
    </source>
</evidence>
<keyword evidence="3" id="KW-1185">Reference proteome</keyword>
<feature type="compositionally biased region" description="Basic and acidic residues" evidence="1">
    <location>
        <begin position="278"/>
        <end position="298"/>
    </location>
</feature>
<organism evidence="2 3">
    <name type="scientific">Streptomyces humidus</name>
    <dbReference type="NCBI Taxonomy" id="52259"/>
    <lineage>
        <taxon>Bacteria</taxon>
        <taxon>Bacillati</taxon>
        <taxon>Actinomycetota</taxon>
        <taxon>Actinomycetes</taxon>
        <taxon>Kitasatosporales</taxon>
        <taxon>Streptomycetaceae</taxon>
        <taxon>Streptomyces</taxon>
    </lineage>
</organism>
<dbReference type="EMBL" id="BMTL01000020">
    <property type="protein sequence ID" value="GGS02982.1"/>
    <property type="molecule type" value="Genomic_DNA"/>
</dbReference>